<dbReference type="Gene3D" id="3.30.200.20">
    <property type="entry name" value="Phosphorylase Kinase, domain 1"/>
    <property type="match status" value="1"/>
</dbReference>
<dbReference type="Gene3D" id="3.20.200.10">
    <property type="entry name" value="MHCK/EF2 kinase"/>
    <property type="match status" value="1"/>
</dbReference>
<keyword evidence="2" id="KW-0808">Transferase</keyword>
<evidence type="ECO:0000259" key="6">
    <source>
        <dbReference type="PROSITE" id="PS51158"/>
    </source>
</evidence>
<keyword evidence="3" id="KW-0547">Nucleotide-binding</keyword>
<evidence type="ECO:0000256" key="5">
    <source>
        <dbReference type="ARBA" id="ARBA00022840"/>
    </source>
</evidence>
<dbReference type="SUPFAM" id="SSF56112">
    <property type="entry name" value="Protein kinase-like (PK-like)"/>
    <property type="match status" value="1"/>
</dbReference>
<evidence type="ECO:0000313" key="8">
    <source>
        <dbReference type="Proteomes" id="UP001201812"/>
    </source>
</evidence>
<dbReference type="PROSITE" id="PS51158">
    <property type="entry name" value="ALPHA_KINASE"/>
    <property type="match status" value="1"/>
</dbReference>
<gene>
    <name evidence="7" type="ORF">DdX_18013</name>
</gene>
<evidence type="ECO:0000256" key="2">
    <source>
        <dbReference type="ARBA" id="ARBA00022679"/>
    </source>
</evidence>
<feature type="domain" description="Alpha-type protein kinase" evidence="6">
    <location>
        <begin position="62"/>
        <end position="299"/>
    </location>
</feature>
<evidence type="ECO:0000256" key="3">
    <source>
        <dbReference type="ARBA" id="ARBA00022741"/>
    </source>
</evidence>
<name>A0AAD4QVA1_9BILA</name>
<dbReference type="SMART" id="SM00811">
    <property type="entry name" value="Alpha_kinase"/>
    <property type="match status" value="1"/>
</dbReference>
<comment type="caution">
    <text evidence="7">The sequence shown here is derived from an EMBL/GenBank/DDBJ whole genome shotgun (WGS) entry which is preliminary data.</text>
</comment>
<evidence type="ECO:0000256" key="4">
    <source>
        <dbReference type="ARBA" id="ARBA00022777"/>
    </source>
</evidence>
<dbReference type="PANTHER" id="PTHR45992">
    <property type="entry name" value="EUKARYOTIC ELONGATION FACTOR 2 KINASE-RELATED"/>
    <property type="match status" value="1"/>
</dbReference>
<reference evidence="7" key="1">
    <citation type="submission" date="2022-01" db="EMBL/GenBank/DDBJ databases">
        <title>Genome Sequence Resource for Two Populations of Ditylenchus destructor, the Migratory Endoparasitic Phytonematode.</title>
        <authorList>
            <person name="Zhang H."/>
            <person name="Lin R."/>
            <person name="Xie B."/>
        </authorList>
    </citation>
    <scope>NUCLEOTIDE SEQUENCE</scope>
    <source>
        <strain evidence="7">BazhouSP</strain>
    </source>
</reference>
<keyword evidence="5" id="KW-0067">ATP-binding</keyword>
<evidence type="ECO:0000313" key="7">
    <source>
        <dbReference type="EMBL" id="KAI1698245.1"/>
    </source>
</evidence>
<dbReference type="EMBL" id="JAKKPZ010000227">
    <property type="protein sequence ID" value="KAI1698245.1"/>
    <property type="molecule type" value="Genomic_DNA"/>
</dbReference>
<dbReference type="Pfam" id="PF02816">
    <property type="entry name" value="Alpha_kinase"/>
    <property type="match status" value="1"/>
</dbReference>
<evidence type="ECO:0000256" key="1">
    <source>
        <dbReference type="ARBA" id="ARBA00022527"/>
    </source>
</evidence>
<keyword evidence="4" id="KW-0418">Kinase</keyword>
<dbReference type="Proteomes" id="UP001201812">
    <property type="component" value="Unassembled WGS sequence"/>
</dbReference>
<dbReference type="InterPro" id="IPR011009">
    <property type="entry name" value="Kinase-like_dom_sf"/>
</dbReference>
<dbReference type="GO" id="GO:0004674">
    <property type="term" value="F:protein serine/threonine kinase activity"/>
    <property type="evidence" value="ECO:0007669"/>
    <property type="project" value="UniProtKB-KW"/>
</dbReference>
<sequence length="304" mass="34390">MPPKRSSAKKGCCVVNSVSIATSIHPVMRANQLGIKTNRTPNWLEMPIFKGVFRSYTMPNLVVDVIGGKAMTKRYTKAKIQIAENPFDHGSEQKLFYGRDMSNKTPVDIVLKEYIPKNTDTASQSSAFPYEIATQMQTIAVYLASEFNVHLEKKAGIRHDIKFLKVQVLAIEVGPGPKRYMSCERRCGRDSEFIRFSGYEMLECTCTANNMKFDVVELLMAFSHWTYKITGGYLMVVDLQGVLNMSESGRKTLELTDPAIHCTHLTRFGRTNLGEEGMKIFFSRHKCNRFCQAMGLEKHEATIS</sequence>
<dbReference type="InterPro" id="IPR051852">
    <property type="entry name" value="Alpha-type_PK"/>
</dbReference>
<dbReference type="GO" id="GO:0005524">
    <property type="term" value="F:ATP binding"/>
    <property type="evidence" value="ECO:0007669"/>
    <property type="project" value="UniProtKB-KW"/>
</dbReference>
<organism evidence="7 8">
    <name type="scientific">Ditylenchus destructor</name>
    <dbReference type="NCBI Taxonomy" id="166010"/>
    <lineage>
        <taxon>Eukaryota</taxon>
        <taxon>Metazoa</taxon>
        <taxon>Ecdysozoa</taxon>
        <taxon>Nematoda</taxon>
        <taxon>Chromadorea</taxon>
        <taxon>Rhabditida</taxon>
        <taxon>Tylenchina</taxon>
        <taxon>Tylenchomorpha</taxon>
        <taxon>Sphaerularioidea</taxon>
        <taxon>Anguinidae</taxon>
        <taxon>Anguininae</taxon>
        <taxon>Ditylenchus</taxon>
    </lineage>
</organism>
<keyword evidence="1" id="KW-0723">Serine/threonine-protein kinase</keyword>
<keyword evidence="8" id="KW-1185">Reference proteome</keyword>
<dbReference type="InterPro" id="IPR004166">
    <property type="entry name" value="a-kinase_dom"/>
</dbReference>
<dbReference type="PANTHER" id="PTHR45992:SF11">
    <property type="entry name" value="ALPHA-TYPE PROTEIN KINASE DOMAIN-CONTAINING PROTEIN"/>
    <property type="match status" value="1"/>
</dbReference>
<dbReference type="AlphaFoldDB" id="A0AAD4QVA1"/>
<protein>
    <submittedName>
        <fullName evidence="7">Alpha-kinase family domain-containing protein</fullName>
    </submittedName>
</protein>
<accession>A0AAD4QVA1</accession>
<proteinExistence type="predicted"/>